<keyword evidence="2" id="KW-1185">Reference proteome</keyword>
<comment type="caution">
    <text evidence="1">The sequence shown here is derived from an EMBL/GenBank/DDBJ whole genome shotgun (WGS) entry which is preliminary data.</text>
</comment>
<accession>A0ACB0XTN3</accession>
<dbReference type="EMBL" id="CAVMJV010000003">
    <property type="protein sequence ID" value="CAK5017143.1"/>
    <property type="molecule type" value="Genomic_DNA"/>
</dbReference>
<name>A0ACB0XTN3_MELEN</name>
<reference evidence="1" key="1">
    <citation type="submission" date="2023-11" db="EMBL/GenBank/DDBJ databases">
        <authorList>
            <person name="Poullet M."/>
        </authorList>
    </citation>
    <scope>NUCLEOTIDE SEQUENCE</scope>
    <source>
        <strain evidence="1">E1834</strain>
    </source>
</reference>
<protein>
    <submittedName>
        <fullName evidence="1">Uncharacterized protein</fullName>
    </submittedName>
</protein>
<evidence type="ECO:0000313" key="1">
    <source>
        <dbReference type="EMBL" id="CAK5017143.1"/>
    </source>
</evidence>
<gene>
    <name evidence="1" type="ORF">MENTE1834_LOCUS3434</name>
</gene>
<evidence type="ECO:0000313" key="2">
    <source>
        <dbReference type="Proteomes" id="UP001497535"/>
    </source>
</evidence>
<organism evidence="1 2">
    <name type="scientific">Meloidogyne enterolobii</name>
    <name type="common">Root-knot nematode worm</name>
    <name type="synonym">Meloidogyne mayaguensis</name>
    <dbReference type="NCBI Taxonomy" id="390850"/>
    <lineage>
        <taxon>Eukaryota</taxon>
        <taxon>Metazoa</taxon>
        <taxon>Ecdysozoa</taxon>
        <taxon>Nematoda</taxon>
        <taxon>Chromadorea</taxon>
        <taxon>Rhabditida</taxon>
        <taxon>Tylenchina</taxon>
        <taxon>Tylenchomorpha</taxon>
        <taxon>Tylenchoidea</taxon>
        <taxon>Meloidogynidae</taxon>
        <taxon>Meloidogyninae</taxon>
        <taxon>Meloidogyne</taxon>
    </lineage>
</organism>
<sequence length="434" mass="47936">MFLIFKIFVFPVNLFLIVFTSWRCVLSLELSVNSTLWLYVNISSPINVLSFPMHRRFNPPSTILNNSLTVSDFLKKKYSDFAPNKIQKRQTNSSVAQNVSYSLNLSDYGNTQYYGKIEIGSPPQRFNVLFDTGSSNLWIPCSNCNNTACIQHNSFKCSNSTTCLHTGKSFTINYGTGSATGELLNDTVCFGNESLGICTDSNQGFGCATSEPGSTFEDVAFDGILGMAWNSISVGLVSQPLSQIFKNHQLCAEKRFAFWLTNDNYDVTNSTIGGEFTLCGTNTERYKEPIFWCPLMSTDYWRLSLTSVSLDSLVLSSSNASAILDTGTSLIAGPSSIINKINEKIGAQNYLGGWLNLNCSTLNKLPSVNFTLGGNNFTLDPADYVIQIDKTTCLSGFASVDLSGNMWILGDLFITKWYTIFDHENKRVGLAEAI</sequence>
<dbReference type="Proteomes" id="UP001497535">
    <property type="component" value="Unassembled WGS sequence"/>
</dbReference>
<proteinExistence type="predicted"/>